<dbReference type="STRING" id="1423730.FC75_GL001246"/>
<evidence type="ECO:0000313" key="4">
    <source>
        <dbReference type="EMBL" id="KRN24445.1"/>
    </source>
</evidence>
<dbReference type="AlphaFoldDB" id="A0A0R2FJ24"/>
<dbReference type="Gene3D" id="1.10.357.10">
    <property type="entry name" value="Tetracycline Repressor, domain 2"/>
    <property type="match status" value="1"/>
</dbReference>
<dbReference type="Pfam" id="PF00440">
    <property type="entry name" value="TetR_N"/>
    <property type="match status" value="1"/>
</dbReference>
<comment type="caution">
    <text evidence="4">The sequence shown here is derived from an EMBL/GenBank/DDBJ whole genome shotgun (WGS) entry which is preliminary data.</text>
</comment>
<dbReference type="SUPFAM" id="SSF46689">
    <property type="entry name" value="Homeodomain-like"/>
    <property type="match status" value="1"/>
</dbReference>
<protein>
    <recommendedName>
        <fullName evidence="3">HTH tetR-type domain-containing protein</fullName>
    </recommendedName>
</protein>
<dbReference type="PANTHER" id="PTHR43479">
    <property type="entry name" value="ACREF/ENVCD OPERON REPRESSOR-RELATED"/>
    <property type="match status" value="1"/>
</dbReference>
<proteinExistence type="predicted"/>
<name>A0A0R2FJ24_9LACO</name>
<evidence type="ECO:0000256" key="2">
    <source>
        <dbReference type="PROSITE-ProRule" id="PRU00335"/>
    </source>
</evidence>
<keyword evidence="5" id="KW-1185">Reference proteome</keyword>
<feature type="domain" description="HTH tetR-type" evidence="3">
    <location>
        <begin position="2"/>
        <end position="62"/>
    </location>
</feature>
<dbReference type="EMBL" id="AYZJ01000023">
    <property type="protein sequence ID" value="KRN24445.1"/>
    <property type="molecule type" value="Genomic_DNA"/>
</dbReference>
<gene>
    <name evidence="4" type="ORF">FC75_GL001246</name>
</gene>
<dbReference type="InterPro" id="IPR050624">
    <property type="entry name" value="HTH-type_Tx_Regulator"/>
</dbReference>
<accession>A0A0R2FJ24</accession>
<dbReference type="PROSITE" id="PS50977">
    <property type="entry name" value="HTH_TETR_2"/>
    <property type="match status" value="1"/>
</dbReference>
<dbReference type="PANTHER" id="PTHR43479:SF23">
    <property type="entry name" value="HTH TETR-TYPE DOMAIN-CONTAINING PROTEIN"/>
    <property type="match status" value="1"/>
</dbReference>
<organism evidence="4 5">
    <name type="scientific">Lacticaseibacillus camelliae DSM 22697 = JCM 13995</name>
    <dbReference type="NCBI Taxonomy" id="1423730"/>
    <lineage>
        <taxon>Bacteria</taxon>
        <taxon>Bacillati</taxon>
        <taxon>Bacillota</taxon>
        <taxon>Bacilli</taxon>
        <taxon>Lactobacillales</taxon>
        <taxon>Lactobacillaceae</taxon>
        <taxon>Lacticaseibacillus</taxon>
    </lineage>
</organism>
<sequence>MRKTHRAITNAFYALLREQSFETISVRQLASRAEIGQSTFYNHYQDKYALACALIEETTEQLTALFLNRCPINLVVSSCQENPDLLPHAKLLSNINTAEASFQQIAIQHITCLFQRDLSRRGIKLTCSLAVSQHLAVLTYSFISQLINDQALTNLPVQVNEFNQVLATLGLPGPATTTKTINHQL</sequence>
<feature type="DNA-binding region" description="H-T-H motif" evidence="2">
    <location>
        <begin position="25"/>
        <end position="44"/>
    </location>
</feature>
<evidence type="ECO:0000256" key="1">
    <source>
        <dbReference type="ARBA" id="ARBA00023125"/>
    </source>
</evidence>
<dbReference type="GO" id="GO:0003677">
    <property type="term" value="F:DNA binding"/>
    <property type="evidence" value="ECO:0007669"/>
    <property type="project" value="UniProtKB-UniRule"/>
</dbReference>
<dbReference type="Proteomes" id="UP000050865">
    <property type="component" value="Unassembled WGS sequence"/>
</dbReference>
<dbReference type="InterPro" id="IPR001647">
    <property type="entry name" value="HTH_TetR"/>
</dbReference>
<dbReference type="InterPro" id="IPR009057">
    <property type="entry name" value="Homeodomain-like_sf"/>
</dbReference>
<evidence type="ECO:0000259" key="3">
    <source>
        <dbReference type="PROSITE" id="PS50977"/>
    </source>
</evidence>
<reference evidence="4 5" key="1">
    <citation type="journal article" date="2015" name="Genome Announc.">
        <title>Expanding the biotechnology potential of lactobacilli through comparative genomics of 213 strains and associated genera.</title>
        <authorList>
            <person name="Sun Z."/>
            <person name="Harris H.M."/>
            <person name="McCann A."/>
            <person name="Guo C."/>
            <person name="Argimon S."/>
            <person name="Zhang W."/>
            <person name="Yang X."/>
            <person name="Jeffery I.B."/>
            <person name="Cooney J.C."/>
            <person name="Kagawa T.F."/>
            <person name="Liu W."/>
            <person name="Song Y."/>
            <person name="Salvetti E."/>
            <person name="Wrobel A."/>
            <person name="Rasinkangas P."/>
            <person name="Parkhill J."/>
            <person name="Rea M.C."/>
            <person name="O'Sullivan O."/>
            <person name="Ritari J."/>
            <person name="Douillard F.P."/>
            <person name="Paul Ross R."/>
            <person name="Yang R."/>
            <person name="Briner A.E."/>
            <person name="Felis G.E."/>
            <person name="de Vos W.M."/>
            <person name="Barrangou R."/>
            <person name="Klaenhammer T.R."/>
            <person name="Caufield P.W."/>
            <person name="Cui Y."/>
            <person name="Zhang H."/>
            <person name="O'Toole P.W."/>
        </authorList>
    </citation>
    <scope>NUCLEOTIDE SEQUENCE [LARGE SCALE GENOMIC DNA]</scope>
    <source>
        <strain evidence="4 5">DSM 22697</strain>
    </source>
</reference>
<dbReference type="PATRIC" id="fig|1423730.4.peg.1302"/>
<keyword evidence="1 2" id="KW-0238">DNA-binding</keyword>
<evidence type="ECO:0000313" key="5">
    <source>
        <dbReference type="Proteomes" id="UP000050865"/>
    </source>
</evidence>